<proteinExistence type="predicted"/>
<feature type="compositionally biased region" description="Polar residues" evidence="1">
    <location>
        <begin position="429"/>
        <end position="440"/>
    </location>
</feature>
<protein>
    <submittedName>
        <fullName evidence="3">Uncharacterized protein</fullName>
    </submittedName>
</protein>
<comment type="caution">
    <text evidence="3">The sequence shown here is derived from an EMBL/GenBank/DDBJ whole genome shotgun (WGS) entry which is preliminary data.</text>
</comment>
<keyword evidence="4" id="KW-1185">Reference proteome</keyword>
<sequence length="440" mass="46663">MSGTISISQIITSLPNPHTFTDSGPPYTVWWTAQDGSGEPSLVITATGNDLNALTVHATSDPEAAVMDTATTKSSAGGGAENISATSTSPPSEPAETITDRPTADPDPSGRSSGTSTGALAGAAIGCLLGGLIIGALVTFLIARRIRRKQRESDERRQHLVPSVSDKLDSTRGPAPESSVNTTATSTDAQLANVLLDATPDKDLEMELRALGDLVRLHVDSNYHTQPVQLDPSILSHHLYDLGFPGDAAARVSTLCLDPRTRSTALVHIISAIALRSIDMRSPGAPSLLPSPVADLVNSAARPHGTDKEFPRALTKWRVLSAYLLHPHRAERTPLAPPEPATDHQVHQLVSALNAALSPFAAHGDAQISHLRAVLHDFARYGCLLLSQPSEWGLVYGVGLEGPERNQLGVRAGLQKLTRRDGRPYEAPQTVTYPETQAVA</sequence>
<feature type="region of interest" description="Disordered" evidence="1">
    <location>
        <begin position="149"/>
        <end position="185"/>
    </location>
</feature>
<dbReference type="AlphaFoldDB" id="A0A9P9XU63"/>
<keyword evidence="2" id="KW-0472">Membrane</keyword>
<gene>
    <name evidence="3" type="ORF">J7T54_008306</name>
</gene>
<dbReference type="Proteomes" id="UP001055219">
    <property type="component" value="Unassembled WGS sequence"/>
</dbReference>
<dbReference type="CDD" id="cd12087">
    <property type="entry name" value="TM_EGFR-like"/>
    <property type="match status" value="1"/>
</dbReference>
<dbReference type="OrthoDB" id="5421765at2759"/>
<dbReference type="RefSeq" id="XP_051358524.1">
    <property type="nucleotide sequence ID" value="XM_051510591.1"/>
</dbReference>
<feature type="compositionally biased region" description="Low complexity" evidence="1">
    <location>
        <begin position="83"/>
        <end position="97"/>
    </location>
</feature>
<keyword evidence="2" id="KW-0812">Transmembrane</keyword>
<evidence type="ECO:0000313" key="3">
    <source>
        <dbReference type="EMBL" id="KAI6777668.1"/>
    </source>
</evidence>
<feature type="region of interest" description="Disordered" evidence="1">
    <location>
        <begin position="420"/>
        <end position="440"/>
    </location>
</feature>
<reference evidence="3" key="2">
    <citation type="submission" date="2022-07" db="EMBL/GenBank/DDBJ databases">
        <authorList>
            <person name="Goncalves M.F.M."/>
            <person name="Hilario S."/>
            <person name="Van De Peer Y."/>
            <person name="Esteves A.C."/>
            <person name="Alves A."/>
        </authorList>
    </citation>
    <scope>NUCLEOTIDE SEQUENCE</scope>
    <source>
        <strain evidence="3">MUM 19.33</strain>
    </source>
</reference>
<organism evidence="3 4">
    <name type="scientific">Emericellopsis cladophorae</name>
    <dbReference type="NCBI Taxonomy" id="2686198"/>
    <lineage>
        <taxon>Eukaryota</taxon>
        <taxon>Fungi</taxon>
        <taxon>Dikarya</taxon>
        <taxon>Ascomycota</taxon>
        <taxon>Pezizomycotina</taxon>
        <taxon>Sordariomycetes</taxon>
        <taxon>Hypocreomycetidae</taxon>
        <taxon>Hypocreales</taxon>
        <taxon>Bionectriaceae</taxon>
        <taxon>Emericellopsis</taxon>
    </lineage>
</organism>
<dbReference type="EMBL" id="JAGIXG020000131">
    <property type="protein sequence ID" value="KAI6777668.1"/>
    <property type="molecule type" value="Genomic_DNA"/>
</dbReference>
<name>A0A9P9XU63_9HYPO</name>
<dbReference type="GeneID" id="75834777"/>
<evidence type="ECO:0000256" key="2">
    <source>
        <dbReference type="SAM" id="Phobius"/>
    </source>
</evidence>
<evidence type="ECO:0000313" key="4">
    <source>
        <dbReference type="Proteomes" id="UP001055219"/>
    </source>
</evidence>
<evidence type="ECO:0000256" key="1">
    <source>
        <dbReference type="SAM" id="MobiDB-lite"/>
    </source>
</evidence>
<keyword evidence="2" id="KW-1133">Transmembrane helix</keyword>
<accession>A0A9P9XU63</accession>
<feature type="region of interest" description="Disordered" evidence="1">
    <location>
        <begin position="71"/>
        <end position="115"/>
    </location>
</feature>
<reference evidence="3" key="1">
    <citation type="journal article" date="2021" name="J Fungi (Basel)">
        <title>Genomic and Metabolomic Analyses of the Marine Fungus Emericellopsis cladophorae: Insights into Saltwater Adaptability Mechanisms and Its Biosynthetic Potential.</title>
        <authorList>
            <person name="Goncalves M.F.M."/>
            <person name="Hilario S."/>
            <person name="Van de Peer Y."/>
            <person name="Esteves A.C."/>
            <person name="Alves A."/>
        </authorList>
    </citation>
    <scope>NUCLEOTIDE SEQUENCE</scope>
    <source>
        <strain evidence="3">MUM 19.33</strain>
    </source>
</reference>
<feature type="transmembrane region" description="Helical" evidence="2">
    <location>
        <begin position="119"/>
        <end position="143"/>
    </location>
</feature>